<feature type="compositionally biased region" description="Polar residues" evidence="1">
    <location>
        <begin position="227"/>
        <end position="244"/>
    </location>
</feature>
<feature type="compositionally biased region" description="Basic and acidic residues" evidence="1">
    <location>
        <begin position="131"/>
        <end position="140"/>
    </location>
</feature>
<feature type="compositionally biased region" description="Low complexity" evidence="1">
    <location>
        <begin position="155"/>
        <end position="167"/>
    </location>
</feature>
<evidence type="ECO:0000313" key="3">
    <source>
        <dbReference type="Proteomes" id="UP001320420"/>
    </source>
</evidence>
<organism evidence="2 3">
    <name type="scientific">Diatrype stigma</name>
    <dbReference type="NCBI Taxonomy" id="117547"/>
    <lineage>
        <taxon>Eukaryota</taxon>
        <taxon>Fungi</taxon>
        <taxon>Dikarya</taxon>
        <taxon>Ascomycota</taxon>
        <taxon>Pezizomycotina</taxon>
        <taxon>Sordariomycetes</taxon>
        <taxon>Xylariomycetidae</taxon>
        <taxon>Xylariales</taxon>
        <taxon>Diatrypaceae</taxon>
        <taxon>Diatrype</taxon>
    </lineage>
</organism>
<protein>
    <submittedName>
        <fullName evidence="2">Uncharacterized protein</fullName>
    </submittedName>
</protein>
<feature type="region of interest" description="Disordered" evidence="1">
    <location>
        <begin position="437"/>
        <end position="458"/>
    </location>
</feature>
<keyword evidence="3" id="KW-1185">Reference proteome</keyword>
<proteinExistence type="predicted"/>
<feature type="region of interest" description="Disordered" evidence="1">
    <location>
        <begin position="282"/>
        <end position="303"/>
    </location>
</feature>
<dbReference type="EMBL" id="JAKJXP020000185">
    <property type="protein sequence ID" value="KAK7739246.1"/>
    <property type="molecule type" value="Genomic_DNA"/>
</dbReference>
<comment type="caution">
    <text evidence="2">The sequence shown here is derived from an EMBL/GenBank/DDBJ whole genome shotgun (WGS) entry which is preliminary data.</text>
</comment>
<accession>A0AAN9U4X5</accession>
<feature type="region of interest" description="Disordered" evidence="1">
    <location>
        <begin position="393"/>
        <end position="419"/>
    </location>
</feature>
<feature type="compositionally biased region" description="Basic and acidic residues" evidence="1">
    <location>
        <begin position="525"/>
        <end position="534"/>
    </location>
</feature>
<evidence type="ECO:0000313" key="2">
    <source>
        <dbReference type="EMBL" id="KAK7739246.1"/>
    </source>
</evidence>
<name>A0AAN9U4X5_9PEZI</name>
<dbReference type="AlphaFoldDB" id="A0AAN9U4X5"/>
<feature type="region of interest" description="Disordered" evidence="1">
    <location>
        <begin position="121"/>
        <end position="167"/>
    </location>
</feature>
<feature type="compositionally biased region" description="Polar residues" evidence="1">
    <location>
        <begin position="287"/>
        <end position="303"/>
    </location>
</feature>
<dbReference type="Proteomes" id="UP001320420">
    <property type="component" value="Unassembled WGS sequence"/>
</dbReference>
<evidence type="ECO:0000256" key="1">
    <source>
        <dbReference type="SAM" id="MobiDB-lite"/>
    </source>
</evidence>
<reference evidence="2 3" key="1">
    <citation type="submission" date="2024-02" db="EMBL/GenBank/DDBJ databases">
        <title>De novo assembly and annotation of 12 fungi associated with fruit tree decline syndrome in Ontario, Canada.</title>
        <authorList>
            <person name="Sulman M."/>
            <person name="Ellouze W."/>
            <person name="Ilyukhin E."/>
        </authorList>
    </citation>
    <scope>NUCLEOTIDE SEQUENCE [LARGE SCALE GENOMIC DNA]</scope>
    <source>
        <strain evidence="2 3">M11/M66-122</strain>
    </source>
</reference>
<feature type="compositionally biased region" description="Basic and acidic residues" evidence="1">
    <location>
        <begin position="404"/>
        <end position="418"/>
    </location>
</feature>
<feature type="region of interest" description="Disordered" evidence="1">
    <location>
        <begin position="507"/>
        <end position="546"/>
    </location>
</feature>
<sequence length="546" mass="59342">MRYEDWDVLLFPKGSKVPMKEFKTNCHVIQDADFTKDGELELLKFPQFRSELLRQSYWSPADEVGRIKIVISEGFPRDSLSVPIERVKNVIAFSFQHAPIDILESSGIAWPNPSMWRRGPFNPSMPVPTQHPEEGAEAHLHSPRRPPTYNKTTISSSGQSSGIPGLSSVTNNASTLLSSMPNTQALLQRGWSSSASVYNDPFNQQGSDDPLAFMDWSNAAGPVGYNPNASDTATPSYNPAQASKSTRDRRMTNSDISMSDFNLSNSNNPQMISDALNFAGGSLEEPGTSTQGPKVPTNTPTTSSFLDDLGIDINRVGTPGSMWLFSNTHVATPNVSQPGRHQSLTTTAEIDKQSALDTPPTSEFFNANGQISADFATSLTHSLLNQPHPLPVSAANIPLPASEVKSRKEDKENYEESLKNTPTVEHSGMRKVSQVFGSLGKGRKNKNNSNNSPPSARTLSGVFSARSTSAGEFGHDLTNITNFTNPDADAISTGIPNTDVCITDDLGSAKDAKRSRHFTPASSKVIDDADEPRRGSPQIRLFEESK</sequence>
<gene>
    <name evidence="2" type="ORF">SLS62_011272</name>
</gene>
<feature type="region of interest" description="Disordered" evidence="1">
    <location>
        <begin position="224"/>
        <end position="252"/>
    </location>
</feature>